<evidence type="ECO:0000313" key="3">
    <source>
        <dbReference type="Proteomes" id="UP000293823"/>
    </source>
</evidence>
<comment type="caution">
    <text evidence="2">The sequence shown here is derived from an EMBL/GenBank/DDBJ whole genome shotgun (WGS) entry which is preliminary data.</text>
</comment>
<dbReference type="AlphaFoldDB" id="A0A4Q4S5K1"/>
<dbReference type="OrthoDB" id="4159154at2759"/>
<sequence length="153" mass="16550">MVTILAGVRQAIFASLLISLVGAGFSAVSAIPAIFFPHSRLLAYFNMFWPVLASAFAFVAAILLTVVISGVFPVAGEIVDVAGMDVGQGTSVLLIVWLAWVLVSLSVVYWGIVWFVEVRQSSFTRRKRSDDEVGNWKGIGREIKSDVKGSKIS</sequence>
<name>A0A4Q4S5K1_9PLEO</name>
<protein>
    <recommendedName>
        <fullName evidence="4">MARVEL domain-containing protein</fullName>
    </recommendedName>
</protein>
<evidence type="ECO:0000256" key="1">
    <source>
        <dbReference type="SAM" id="Phobius"/>
    </source>
</evidence>
<keyword evidence="1" id="KW-0472">Membrane</keyword>
<gene>
    <name evidence="2" type="ORF">AA0113_g5255</name>
</gene>
<feature type="transmembrane region" description="Helical" evidence="1">
    <location>
        <begin position="12"/>
        <end position="36"/>
    </location>
</feature>
<evidence type="ECO:0000313" key="2">
    <source>
        <dbReference type="EMBL" id="RYO65264.1"/>
    </source>
</evidence>
<feature type="transmembrane region" description="Helical" evidence="1">
    <location>
        <begin position="48"/>
        <end position="72"/>
    </location>
</feature>
<accession>A0A4Q4S5K1</accession>
<keyword evidence="1" id="KW-1133">Transmembrane helix</keyword>
<evidence type="ECO:0008006" key="4">
    <source>
        <dbReference type="Google" id="ProtNLM"/>
    </source>
</evidence>
<keyword evidence="1" id="KW-0812">Transmembrane</keyword>
<proteinExistence type="predicted"/>
<dbReference type="EMBL" id="PEJP01000018">
    <property type="protein sequence ID" value="RYO65264.1"/>
    <property type="molecule type" value="Genomic_DNA"/>
</dbReference>
<organism evidence="2 3">
    <name type="scientific">Alternaria arborescens</name>
    <dbReference type="NCBI Taxonomy" id="156630"/>
    <lineage>
        <taxon>Eukaryota</taxon>
        <taxon>Fungi</taxon>
        <taxon>Dikarya</taxon>
        <taxon>Ascomycota</taxon>
        <taxon>Pezizomycotina</taxon>
        <taxon>Dothideomycetes</taxon>
        <taxon>Pleosporomycetidae</taxon>
        <taxon>Pleosporales</taxon>
        <taxon>Pleosporineae</taxon>
        <taxon>Pleosporaceae</taxon>
        <taxon>Alternaria</taxon>
        <taxon>Alternaria sect. Alternaria</taxon>
    </lineage>
</organism>
<keyword evidence="3" id="KW-1185">Reference proteome</keyword>
<feature type="transmembrane region" description="Helical" evidence="1">
    <location>
        <begin position="92"/>
        <end position="116"/>
    </location>
</feature>
<dbReference type="Proteomes" id="UP000293823">
    <property type="component" value="Unassembled WGS sequence"/>
</dbReference>
<reference evidence="3" key="1">
    <citation type="journal article" date="2019" name="bioRxiv">
        <title>Genomics, evolutionary history and diagnostics of the Alternaria alternata species group including apple and Asian pear pathotypes.</title>
        <authorList>
            <person name="Armitage A.D."/>
            <person name="Cockerton H.M."/>
            <person name="Sreenivasaprasad S."/>
            <person name="Woodhall J.W."/>
            <person name="Lane C.R."/>
            <person name="Harrison R.J."/>
            <person name="Clarkson J.P."/>
        </authorList>
    </citation>
    <scope>NUCLEOTIDE SEQUENCE [LARGE SCALE GENOMIC DNA]</scope>
    <source>
        <strain evidence="3">RGR 97.0016</strain>
    </source>
</reference>